<proteinExistence type="predicted"/>
<dbReference type="Proteomes" id="UP001409585">
    <property type="component" value="Unassembled WGS sequence"/>
</dbReference>
<name>A0AAV3UB44_9ALTE</name>
<accession>A0AAV3UB44</accession>
<organism evidence="1 2">
    <name type="scientific">Halioxenophilus aromaticivorans</name>
    <dbReference type="NCBI Taxonomy" id="1306992"/>
    <lineage>
        <taxon>Bacteria</taxon>
        <taxon>Pseudomonadati</taxon>
        <taxon>Pseudomonadota</taxon>
        <taxon>Gammaproteobacteria</taxon>
        <taxon>Alteromonadales</taxon>
        <taxon>Alteromonadaceae</taxon>
        <taxon>Halioxenophilus</taxon>
    </lineage>
</organism>
<protein>
    <submittedName>
        <fullName evidence="1">Uncharacterized protein</fullName>
    </submittedName>
</protein>
<dbReference type="EMBL" id="BAABLX010000080">
    <property type="protein sequence ID" value="GAA4962322.1"/>
    <property type="molecule type" value="Genomic_DNA"/>
</dbReference>
<keyword evidence="2" id="KW-1185">Reference proteome</keyword>
<sequence length="65" mass="7638">MHKNGEVQGTRISRKPLFSLGAQVKLWQFLLYNRLFEIYVHMPVSYERMGHATSPVSMIYVMPRP</sequence>
<reference evidence="2" key="1">
    <citation type="journal article" date="2019" name="Int. J. Syst. Evol. Microbiol.">
        <title>The Global Catalogue of Microorganisms (GCM) 10K type strain sequencing project: providing services to taxonomists for standard genome sequencing and annotation.</title>
        <authorList>
            <consortium name="The Broad Institute Genomics Platform"/>
            <consortium name="The Broad Institute Genome Sequencing Center for Infectious Disease"/>
            <person name="Wu L."/>
            <person name="Ma J."/>
        </authorList>
    </citation>
    <scope>NUCLEOTIDE SEQUENCE [LARGE SCALE GENOMIC DNA]</scope>
    <source>
        <strain evidence="2">JCM 19134</strain>
    </source>
</reference>
<comment type="caution">
    <text evidence="1">The sequence shown here is derived from an EMBL/GenBank/DDBJ whole genome shotgun (WGS) entry which is preliminary data.</text>
</comment>
<gene>
    <name evidence="1" type="ORF">GCM10025791_50040</name>
</gene>
<evidence type="ECO:0000313" key="1">
    <source>
        <dbReference type="EMBL" id="GAA4962322.1"/>
    </source>
</evidence>
<evidence type="ECO:0000313" key="2">
    <source>
        <dbReference type="Proteomes" id="UP001409585"/>
    </source>
</evidence>
<dbReference type="AlphaFoldDB" id="A0AAV3UB44"/>